<feature type="domain" description="Phosphoribulokinase/uridine kinase" evidence="6">
    <location>
        <begin position="7"/>
        <end position="185"/>
    </location>
</feature>
<dbReference type="CDD" id="cd02023">
    <property type="entry name" value="UMPK"/>
    <property type="match status" value="1"/>
</dbReference>
<evidence type="ECO:0000256" key="1">
    <source>
        <dbReference type="ARBA" id="ARBA00004690"/>
    </source>
</evidence>
<dbReference type="GO" id="GO:0004849">
    <property type="term" value="F:uridine kinase activity"/>
    <property type="evidence" value="ECO:0007669"/>
    <property type="project" value="UniProtKB-EC"/>
</dbReference>
<protein>
    <recommendedName>
        <fullName evidence="2">uridine/cytidine kinase</fullName>
        <ecNumber evidence="2">2.7.1.48</ecNumber>
    </recommendedName>
</protein>
<sequence>MSNKPYIIGITGGTASGKTFVIEALKDYFDGKILVISQDQYYIGERVKHLDRWERANLDQPKAFDNDLLEKHLHNLIAGKTVLAPVYDFAEHKQTKAKVPLEPKAVIILEGLLIFNNEKLRRLINWKVYLEAAPDIRLARRLLRDIEERGVTIENLRSSIEWYMQNVKPMHDKYIHDMKKYADTRLNTDKGSLDAANAVKTKVKDVLKKYE</sequence>
<dbReference type="Gene3D" id="3.40.50.300">
    <property type="entry name" value="P-loop containing nucleotide triphosphate hydrolases"/>
    <property type="match status" value="1"/>
</dbReference>
<name>A0A0G0IPC8_9BACT</name>
<proteinExistence type="predicted"/>
<dbReference type="EMBL" id="LBSM01000014">
    <property type="protein sequence ID" value="KKQ17876.1"/>
    <property type="molecule type" value="Genomic_DNA"/>
</dbReference>
<dbReference type="EC" id="2.7.1.48" evidence="2"/>
<dbReference type="UniPathway" id="UPA00574">
    <property type="reaction ID" value="UER00637"/>
</dbReference>
<evidence type="ECO:0000256" key="3">
    <source>
        <dbReference type="ARBA" id="ARBA00022679"/>
    </source>
</evidence>
<accession>A0A0G0IPC8</accession>
<organism evidence="7 8">
    <name type="scientific">Berkelbacteria bacterium GW2011_GWA1_36_9</name>
    <dbReference type="NCBI Taxonomy" id="1618331"/>
    <lineage>
        <taxon>Bacteria</taxon>
        <taxon>Candidatus Berkelbacteria</taxon>
    </lineage>
</organism>
<dbReference type="Proteomes" id="UP000034508">
    <property type="component" value="Unassembled WGS sequence"/>
</dbReference>
<dbReference type="InterPro" id="IPR006083">
    <property type="entry name" value="PRK/URK"/>
</dbReference>
<dbReference type="GO" id="GO:0044206">
    <property type="term" value="P:UMP salvage"/>
    <property type="evidence" value="ECO:0007669"/>
    <property type="project" value="UniProtKB-UniPathway"/>
</dbReference>
<evidence type="ECO:0000256" key="4">
    <source>
        <dbReference type="ARBA" id="ARBA00022741"/>
    </source>
</evidence>
<dbReference type="AlphaFoldDB" id="A0A0G0IPC8"/>
<evidence type="ECO:0000256" key="2">
    <source>
        <dbReference type="ARBA" id="ARBA00012137"/>
    </source>
</evidence>
<evidence type="ECO:0000259" key="6">
    <source>
        <dbReference type="Pfam" id="PF00485"/>
    </source>
</evidence>
<dbReference type="GO" id="GO:0005524">
    <property type="term" value="F:ATP binding"/>
    <property type="evidence" value="ECO:0007669"/>
    <property type="project" value="InterPro"/>
</dbReference>
<reference evidence="7 8" key="1">
    <citation type="journal article" date="2015" name="Nature">
        <title>rRNA introns, odd ribosomes, and small enigmatic genomes across a large radiation of phyla.</title>
        <authorList>
            <person name="Brown C.T."/>
            <person name="Hug L.A."/>
            <person name="Thomas B.C."/>
            <person name="Sharon I."/>
            <person name="Castelle C.J."/>
            <person name="Singh A."/>
            <person name="Wilkins M.J."/>
            <person name="Williams K.H."/>
            <person name="Banfield J.F."/>
        </authorList>
    </citation>
    <scope>NUCLEOTIDE SEQUENCE [LARGE SCALE GENOMIC DNA]</scope>
</reference>
<dbReference type="PRINTS" id="PR00988">
    <property type="entry name" value="URIDINKINASE"/>
</dbReference>
<keyword evidence="3" id="KW-0808">Transferase</keyword>
<dbReference type="InterPro" id="IPR000764">
    <property type="entry name" value="Uridine_kinase-like"/>
</dbReference>
<keyword evidence="5 7" id="KW-0418">Kinase</keyword>
<dbReference type="Pfam" id="PF00485">
    <property type="entry name" value="PRK"/>
    <property type="match status" value="1"/>
</dbReference>
<dbReference type="PANTHER" id="PTHR10285">
    <property type="entry name" value="URIDINE KINASE"/>
    <property type="match status" value="1"/>
</dbReference>
<comment type="pathway">
    <text evidence="1">Pyrimidine metabolism; UMP biosynthesis via salvage pathway; UMP from uridine: step 1/1.</text>
</comment>
<dbReference type="NCBIfam" id="NF004018">
    <property type="entry name" value="PRK05480.1"/>
    <property type="match status" value="1"/>
</dbReference>
<dbReference type="SUPFAM" id="SSF52540">
    <property type="entry name" value="P-loop containing nucleoside triphosphate hydrolases"/>
    <property type="match status" value="1"/>
</dbReference>
<evidence type="ECO:0000313" key="7">
    <source>
        <dbReference type="EMBL" id="KKQ17876.1"/>
    </source>
</evidence>
<evidence type="ECO:0000313" key="8">
    <source>
        <dbReference type="Proteomes" id="UP000034508"/>
    </source>
</evidence>
<dbReference type="InterPro" id="IPR027417">
    <property type="entry name" value="P-loop_NTPase"/>
</dbReference>
<gene>
    <name evidence="7" type="ORF">US31_C0014G0012</name>
</gene>
<evidence type="ECO:0000256" key="5">
    <source>
        <dbReference type="ARBA" id="ARBA00022777"/>
    </source>
</evidence>
<keyword evidence="4" id="KW-0547">Nucleotide-binding</keyword>
<comment type="caution">
    <text evidence="7">The sequence shown here is derived from an EMBL/GenBank/DDBJ whole genome shotgun (WGS) entry which is preliminary data.</text>
</comment>